<evidence type="ECO:0000256" key="5">
    <source>
        <dbReference type="ARBA" id="ARBA00022840"/>
    </source>
</evidence>
<evidence type="ECO:0000256" key="2">
    <source>
        <dbReference type="ARBA" id="ARBA00008263"/>
    </source>
</evidence>
<dbReference type="AlphaFoldDB" id="C0QA00"/>
<dbReference type="NCBIfam" id="NF004043">
    <property type="entry name" value="PRK05560.1"/>
    <property type="match status" value="1"/>
</dbReference>
<sequence length="870" mass="97354">MLNQEEITNTISIETEMKKSYLEYAMSVIIGRALPDVRDGLKPVHRRVLFAMRELRNDWNKPYKKSARIVGDVIGKYHPHGDTAVYDTMVRMAQDFSLRYTLVDGQGNFGSVDGDSPAAMRYTEVRMKKIAHQMLADLEKETVDFIPNYDETMAEPSVLPTKFPALLVNGSSGIAVGMTTNIPPHNIGEVVQGLIALLEKPDITIEELMIHIPGPDFPTYGKIYGRKGIHEAYTTGRGIITVRAKVEVEVNSKTKAETIVVTELPYQVNKAKLVEKIAELMRAKVIEGASYVRDESDRQGMRIAIGLKRDQFPDVVINQLYKHTNMHTSFGIIFLAVVNNRPELFTLKELLEQFLNHRRSVIIRRTLFDQKKAMDRAHILEGLIKALDNLDAVVALIRASQSPEEAKAGLVQSFELTQIQAQAILEMRLQRLTGLERDKINEEYAQLLKDLAWYQEILSSDQVVRDIIKQELTELKDEYQDDRRTQIVEATGEINIEDLIAEEDMVVTVTRSGYIKRNPITLYASQHRGGKGKTAMGTKDEDFVEHLFVASTHHTFLFITNLGKVYQSKVYELPMAGRTSLGKAIVNLLNFEQGEKLATVLTVPEFVEDRYVVMATKLGRVKKTDLMAYSRPRSGGLIGIKLADDDELIAAGITDGKTDIFLGSEGGKVIRFDENDVRTTARGSMGVRGMRIDPGSCVVGMEVLNHGQTLLTVTENGYGKRTLIQEYRSQTRGGKGVFSIRTSERNGKMVALLLVEDEDELMLVTDGGKLIRTGIQDISVISRNTQGVKLINLSPGEKLIGAARLPEEEEEEKDESEASEQSEEGRVDPHEGPDEFDAGESHEPDSTESEDDKPDDSGSWKDESEDDESE</sequence>
<dbReference type="GO" id="GO:0005737">
    <property type="term" value="C:cytoplasm"/>
    <property type="evidence" value="ECO:0007669"/>
    <property type="project" value="UniProtKB-SubCell"/>
</dbReference>
<dbReference type="eggNOG" id="COG0188">
    <property type="taxonomic scope" value="Bacteria"/>
</dbReference>
<feature type="compositionally biased region" description="Basic and acidic residues" evidence="11">
    <location>
        <begin position="823"/>
        <end position="845"/>
    </location>
</feature>
<accession>C0QA00</accession>
<dbReference type="Gene3D" id="3.30.1360.40">
    <property type="match status" value="1"/>
</dbReference>
<dbReference type="InterPro" id="IPR050220">
    <property type="entry name" value="Type_II_DNA_Topoisomerases"/>
</dbReference>
<dbReference type="SMART" id="SM00434">
    <property type="entry name" value="TOP4c"/>
    <property type="match status" value="1"/>
</dbReference>
<dbReference type="InterPro" id="IPR013760">
    <property type="entry name" value="Topo_IIA-like_dom_sf"/>
</dbReference>
<dbReference type="FunFam" id="1.10.268.10:FF:000001">
    <property type="entry name" value="DNA gyrase subunit A"/>
    <property type="match status" value="1"/>
</dbReference>
<comment type="subcellular location">
    <subcellularLocation>
        <location evidence="9">Cytoplasm</location>
    </subcellularLocation>
</comment>
<dbReference type="FunFam" id="3.90.199.10:FF:000001">
    <property type="entry name" value="DNA gyrase subunit A"/>
    <property type="match status" value="1"/>
</dbReference>
<evidence type="ECO:0000256" key="6">
    <source>
        <dbReference type="ARBA" id="ARBA00023029"/>
    </source>
</evidence>
<dbReference type="STRING" id="177437.HRM2_36590"/>
<dbReference type="GO" id="GO:0003677">
    <property type="term" value="F:DNA binding"/>
    <property type="evidence" value="ECO:0007669"/>
    <property type="project" value="UniProtKB-UniRule"/>
</dbReference>
<dbReference type="Gene3D" id="2.120.10.90">
    <property type="entry name" value="DNA gyrase/topoisomerase IV, subunit A, C-terminal"/>
    <property type="match status" value="1"/>
</dbReference>
<evidence type="ECO:0000256" key="1">
    <source>
        <dbReference type="ARBA" id="ARBA00000185"/>
    </source>
</evidence>
<evidence type="ECO:0000256" key="9">
    <source>
        <dbReference type="HAMAP-Rule" id="MF_01897"/>
    </source>
</evidence>
<keyword evidence="14" id="KW-1185">Reference proteome</keyword>
<protein>
    <recommendedName>
        <fullName evidence="9">DNA gyrase subunit A</fullName>
        <ecNumber evidence="9">5.6.2.2</ecNumber>
    </recommendedName>
</protein>
<dbReference type="InterPro" id="IPR006691">
    <property type="entry name" value="GyrA/parC_rep"/>
</dbReference>
<dbReference type="EMBL" id="CP001087">
    <property type="protein sequence ID" value="ACN16718.1"/>
    <property type="molecule type" value="Genomic_DNA"/>
</dbReference>
<dbReference type="InterPro" id="IPR013757">
    <property type="entry name" value="Topo_IIA_A_a_sf"/>
</dbReference>
<feature type="domain" description="Topo IIA-type catalytic" evidence="12">
    <location>
        <begin position="34"/>
        <end position="499"/>
    </location>
</feature>
<evidence type="ECO:0000256" key="10">
    <source>
        <dbReference type="PROSITE-ProRule" id="PRU01384"/>
    </source>
</evidence>
<dbReference type="InterPro" id="IPR005743">
    <property type="entry name" value="GyrA"/>
</dbReference>
<proteinExistence type="inferred from homology"/>
<feature type="active site" description="O-(5'-phospho-DNA)-tyrosine intermediate" evidence="9 10">
    <location>
        <position position="122"/>
    </location>
</feature>
<dbReference type="Gene3D" id="1.10.268.10">
    <property type="entry name" value="Topoisomerase, domain 3"/>
    <property type="match status" value="1"/>
</dbReference>
<dbReference type="PANTHER" id="PTHR43493:SF5">
    <property type="entry name" value="DNA GYRASE SUBUNIT A, CHLOROPLASTIC_MITOCHONDRIAL"/>
    <property type="match status" value="1"/>
</dbReference>
<evidence type="ECO:0000313" key="14">
    <source>
        <dbReference type="Proteomes" id="UP000000442"/>
    </source>
</evidence>
<dbReference type="GO" id="GO:0034335">
    <property type="term" value="F:DNA negative supercoiling activity"/>
    <property type="evidence" value="ECO:0007669"/>
    <property type="project" value="UniProtKB-ARBA"/>
</dbReference>
<reference evidence="13 14" key="1">
    <citation type="journal article" date="2009" name="Environ. Microbiol.">
        <title>Genome sequence of Desulfobacterium autotrophicum HRM2, a marine sulfate reducer oxidizing organic carbon completely to carbon dioxide.</title>
        <authorList>
            <person name="Strittmatter A.W."/>
            <person name="Liesegang H."/>
            <person name="Rabus R."/>
            <person name="Decker I."/>
            <person name="Amann J."/>
            <person name="Andres S."/>
            <person name="Henne A."/>
            <person name="Fricke W.F."/>
            <person name="Martinez-Arias R."/>
            <person name="Bartels D."/>
            <person name="Goesmann A."/>
            <person name="Krause L."/>
            <person name="Puehler A."/>
            <person name="Klenk H.P."/>
            <person name="Richter M."/>
            <person name="Schuler M."/>
            <person name="Gloeckner F.O."/>
            <person name="Meyerdierks A."/>
            <person name="Gottschalk G."/>
            <person name="Amann R."/>
        </authorList>
    </citation>
    <scope>NUCLEOTIDE SEQUENCE [LARGE SCALE GENOMIC DNA]</scope>
    <source>
        <strain evidence="14">ATCC 43914 / DSM 3382 / HRM2</strain>
    </source>
</reference>
<keyword evidence="8 9" id="KW-0413">Isomerase</keyword>
<dbReference type="GO" id="GO:0005524">
    <property type="term" value="F:ATP binding"/>
    <property type="evidence" value="ECO:0007669"/>
    <property type="project" value="UniProtKB-UniRule"/>
</dbReference>
<evidence type="ECO:0000256" key="3">
    <source>
        <dbReference type="ARBA" id="ARBA00022490"/>
    </source>
</evidence>
<dbReference type="GO" id="GO:0006265">
    <property type="term" value="P:DNA topological change"/>
    <property type="evidence" value="ECO:0007669"/>
    <property type="project" value="UniProtKB-UniRule"/>
</dbReference>
<dbReference type="SUPFAM" id="SSF56719">
    <property type="entry name" value="Type II DNA topoisomerase"/>
    <property type="match status" value="1"/>
</dbReference>
<evidence type="ECO:0000256" key="8">
    <source>
        <dbReference type="ARBA" id="ARBA00023235"/>
    </source>
</evidence>
<keyword evidence="6 9" id="KW-0799">Topoisomerase</keyword>
<dbReference type="GO" id="GO:0009330">
    <property type="term" value="C:DNA topoisomerase type II (double strand cut, ATP-hydrolyzing) complex"/>
    <property type="evidence" value="ECO:0007669"/>
    <property type="project" value="TreeGrafter"/>
</dbReference>
<dbReference type="FunFam" id="3.30.1360.40:FF:000002">
    <property type="entry name" value="DNA gyrase subunit A"/>
    <property type="match status" value="1"/>
</dbReference>
<dbReference type="EC" id="5.6.2.2" evidence="9"/>
<comment type="function">
    <text evidence="9">A type II topoisomerase that negatively supercoils closed circular double-stranded (ds) DNA in an ATP-dependent manner to modulate DNA topology and maintain chromosomes in an underwound state. Negative supercoiling favors strand separation, and DNA replication, transcription, recombination and repair, all of which involve strand separation. Also able to catalyze the interconversion of other topological isomers of dsDNA rings, including catenanes and knotted rings. Type II topoisomerases break and join 2 DNA strands simultaneously in an ATP-dependent manner.</text>
</comment>
<dbReference type="CDD" id="cd00187">
    <property type="entry name" value="TOP4c"/>
    <property type="match status" value="1"/>
</dbReference>
<comment type="catalytic activity">
    <reaction evidence="1 9 10">
        <text>ATP-dependent breakage, passage and rejoining of double-stranded DNA.</text>
        <dbReference type="EC" id="5.6.2.2"/>
    </reaction>
</comment>
<dbReference type="GO" id="GO:0006261">
    <property type="term" value="P:DNA-templated DNA replication"/>
    <property type="evidence" value="ECO:0007669"/>
    <property type="project" value="UniProtKB-UniRule"/>
</dbReference>
<dbReference type="Gene3D" id="3.90.199.10">
    <property type="entry name" value="Topoisomerase II, domain 5"/>
    <property type="match status" value="1"/>
</dbReference>
<keyword evidence="5 9" id="KW-0067">ATP-binding</keyword>
<dbReference type="InterPro" id="IPR002205">
    <property type="entry name" value="Topo_IIA_dom_A"/>
</dbReference>
<dbReference type="FunFam" id="2.120.10.90:FF:000004">
    <property type="entry name" value="DNA gyrase subunit A"/>
    <property type="match status" value="1"/>
</dbReference>
<dbReference type="Pfam" id="PF00521">
    <property type="entry name" value="DNA_topoisoIV"/>
    <property type="match status" value="1"/>
</dbReference>
<dbReference type="Proteomes" id="UP000000442">
    <property type="component" value="Chromosome"/>
</dbReference>
<feature type="short sequence motif" description="GyrA-box" evidence="9">
    <location>
        <begin position="526"/>
        <end position="532"/>
    </location>
</feature>
<gene>
    <name evidence="9 13" type="primary">gyrA</name>
    <name evidence="13" type="ordered locus">HRM2_36590</name>
</gene>
<dbReference type="HOGENOM" id="CLU_002977_6_1_7"/>
<dbReference type="InterPro" id="IPR013758">
    <property type="entry name" value="Topo_IIA_A/C_ab"/>
</dbReference>
<evidence type="ECO:0000256" key="4">
    <source>
        <dbReference type="ARBA" id="ARBA00022741"/>
    </source>
</evidence>
<comment type="similarity">
    <text evidence="2 9">Belongs to the type II topoisomerase GyrA/ParC subunit family.</text>
</comment>
<keyword evidence="4 9" id="KW-0547">Nucleotide-binding</keyword>
<evidence type="ECO:0000259" key="12">
    <source>
        <dbReference type="PROSITE" id="PS52040"/>
    </source>
</evidence>
<dbReference type="SUPFAM" id="SSF101904">
    <property type="entry name" value="GyrA/ParC C-terminal domain-like"/>
    <property type="match status" value="1"/>
</dbReference>
<feature type="region of interest" description="Disordered" evidence="11">
    <location>
        <begin position="803"/>
        <end position="870"/>
    </location>
</feature>
<evidence type="ECO:0000313" key="13">
    <source>
        <dbReference type="EMBL" id="ACN16718.1"/>
    </source>
</evidence>
<dbReference type="NCBIfam" id="TIGR01063">
    <property type="entry name" value="gyrA"/>
    <property type="match status" value="1"/>
</dbReference>
<dbReference type="KEGG" id="dat:HRM2_36590"/>
<keyword evidence="7 9" id="KW-0238">DNA-binding</keyword>
<dbReference type="Pfam" id="PF03989">
    <property type="entry name" value="DNA_gyraseA_C"/>
    <property type="match status" value="6"/>
</dbReference>
<evidence type="ECO:0000256" key="7">
    <source>
        <dbReference type="ARBA" id="ARBA00023125"/>
    </source>
</evidence>
<dbReference type="PANTHER" id="PTHR43493">
    <property type="entry name" value="DNA GYRASE/TOPOISOMERASE SUBUNIT A"/>
    <property type="match status" value="1"/>
</dbReference>
<dbReference type="RefSeq" id="WP_015905467.1">
    <property type="nucleotide sequence ID" value="NC_012108.1"/>
</dbReference>
<comment type="miscellaneous">
    <text evidence="9">Few gyrases are as efficient as E.coli at forming negative supercoils. Not all organisms have 2 type II topoisomerases; in organisms with a single type II topoisomerase this enzyme also has to decatenate newly replicated chromosomes.</text>
</comment>
<dbReference type="NCBIfam" id="NF004044">
    <property type="entry name" value="PRK05561.1"/>
    <property type="match status" value="1"/>
</dbReference>
<dbReference type="OrthoDB" id="9806486at2"/>
<dbReference type="InterPro" id="IPR035516">
    <property type="entry name" value="Gyrase/topoIV_suA_C"/>
</dbReference>
<comment type="subunit">
    <text evidence="9">Heterotetramer, composed of two GyrA and two GyrB chains. In the heterotetramer, GyrA contains the active site tyrosine that forms a transient covalent intermediate with DNA, while GyrB binds cofactors and catalyzes ATP hydrolysis.</text>
</comment>
<feature type="compositionally biased region" description="Acidic residues" evidence="11">
    <location>
        <begin position="807"/>
        <end position="822"/>
    </location>
</feature>
<dbReference type="GO" id="GO:0005694">
    <property type="term" value="C:chromosome"/>
    <property type="evidence" value="ECO:0007669"/>
    <property type="project" value="InterPro"/>
</dbReference>
<dbReference type="HAMAP" id="MF_01897">
    <property type="entry name" value="GyrA"/>
    <property type="match status" value="1"/>
</dbReference>
<evidence type="ECO:0000256" key="11">
    <source>
        <dbReference type="SAM" id="MobiDB-lite"/>
    </source>
</evidence>
<name>C0QA00_DESAH</name>
<organism evidence="13 14">
    <name type="scientific">Desulforapulum autotrophicum (strain ATCC 43914 / DSM 3382 / VKM B-1955 / HRM2)</name>
    <name type="common">Desulfobacterium autotrophicum</name>
    <dbReference type="NCBI Taxonomy" id="177437"/>
    <lineage>
        <taxon>Bacteria</taxon>
        <taxon>Pseudomonadati</taxon>
        <taxon>Thermodesulfobacteriota</taxon>
        <taxon>Desulfobacteria</taxon>
        <taxon>Desulfobacterales</taxon>
        <taxon>Desulfobacteraceae</taxon>
        <taxon>Desulforapulum</taxon>
    </lineage>
</organism>
<keyword evidence="3 9" id="KW-0963">Cytoplasm</keyword>
<dbReference type="PROSITE" id="PS52040">
    <property type="entry name" value="TOPO_IIA"/>
    <property type="match status" value="1"/>
</dbReference>